<dbReference type="PROSITE" id="PS50928">
    <property type="entry name" value="ABC_TM1"/>
    <property type="match status" value="1"/>
</dbReference>
<dbReference type="Gene3D" id="1.10.3720.10">
    <property type="entry name" value="MetI-like"/>
    <property type="match status" value="1"/>
</dbReference>
<dbReference type="STRING" id="709015.GCA_000472485_00853"/>
<reference evidence="10" key="1">
    <citation type="submission" date="2017-05" db="EMBL/GenBank/DDBJ databases">
        <authorList>
            <person name="Ray J."/>
            <person name="Price M."/>
            <person name="Deutschbauer A."/>
        </authorList>
    </citation>
    <scope>NUCLEOTIDE SEQUENCE [LARGE SCALE GENOMIC DNA]</scope>
    <source>
        <strain evidence="10">DSM 19842</strain>
    </source>
</reference>
<feature type="domain" description="ABC transmembrane type-1" evidence="8">
    <location>
        <begin position="232"/>
        <end position="446"/>
    </location>
</feature>
<feature type="transmembrane region" description="Helical" evidence="7">
    <location>
        <begin position="381"/>
        <end position="407"/>
    </location>
</feature>
<evidence type="ECO:0000256" key="7">
    <source>
        <dbReference type="RuleBase" id="RU363032"/>
    </source>
</evidence>
<evidence type="ECO:0000256" key="4">
    <source>
        <dbReference type="ARBA" id="ARBA00022692"/>
    </source>
</evidence>
<keyword evidence="4 7" id="KW-0812">Transmembrane</keyword>
<keyword evidence="3" id="KW-1003">Cell membrane</keyword>
<proteinExistence type="inferred from homology"/>
<dbReference type="InterPro" id="IPR035906">
    <property type="entry name" value="MetI-like_sf"/>
</dbReference>
<comment type="similarity">
    <text evidence="7">Belongs to the binding-protein-dependent transport system permease family.</text>
</comment>
<dbReference type="PANTHER" id="PTHR43163">
    <property type="entry name" value="DIPEPTIDE TRANSPORT SYSTEM PERMEASE PROTEIN DPPB-RELATED"/>
    <property type="match status" value="1"/>
</dbReference>
<dbReference type="Pfam" id="PF00528">
    <property type="entry name" value="BPD_transp_1"/>
    <property type="match status" value="1"/>
</dbReference>
<dbReference type="EMBL" id="CP021235">
    <property type="protein sequence ID" value="ARS34722.1"/>
    <property type="molecule type" value="Genomic_DNA"/>
</dbReference>
<dbReference type="CDD" id="cd06261">
    <property type="entry name" value="TM_PBP2"/>
    <property type="match status" value="1"/>
</dbReference>
<feature type="transmembrane region" description="Helical" evidence="7">
    <location>
        <begin position="427"/>
        <end position="453"/>
    </location>
</feature>
<dbReference type="InterPro" id="IPR000515">
    <property type="entry name" value="MetI-like"/>
</dbReference>
<evidence type="ECO:0000256" key="1">
    <source>
        <dbReference type="ARBA" id="ARBA00004651"/>
    </source>
</evidence>
<evidence type="ECO:0000256" key="2">
    <source>
        <dbReference type="ARBA" id="ARBA00022448"/>
    </source>
</evidence>
<feature type="transmembrane region" description="Helical" evidence="7">
    <location>
        <begin position="236"/>
        <end position="257"/>
    </location>
</feature>
<sequence length="462" mass="52284">MRSYLLRRLLLALPAFWLLATVVFLLSRMLPGSFGEERILETEAGFYTKGNDSSRQAAYVQYLQKTGQDKPLFYFSLSPSPLPDTLYRVFPEARRQQLQRLTFRGGSWPAVAAFDAAVQQLVQHARQNGQHNLEPHLQVLRYSTDSHKLRLALKALAGTDTDVTTQALTRATATKFGSVESHFSTYGFLLPTPRWNGTDNQYRTWLTGLFYGDFGRSYRTNRPVVEMLWEAIGNTFWLLLCSMLFTLALALELSVQLSKRKMKWLRRMVLPSLFVVDSIPLFVLALLLLVLLANPDFLQLFPVYGMGYFATEPLPLWQRLGQWLQFMALPIISMVLVNLPYLTNQIYTSLQASLNANYTRTAKAKGLPEHLVIRRHALRNALLPVITIVSDFLPALVDGSIIIETIFAIPGIGRLLVESVLARDYPVLTTIVLLVLAVRMLAYALAEAAYAWADPRIKQKLA</sequence>
<dbReference type="OrthoDB" id="24153at2"/>
<keyword evidence="5 7" id="KW-1133">Transmembrane helix</keyword>
<dbReference type="PANTHER" id="PTHR43163:SF6">
    <property type="entry name" value="DIPEPTIDE TRANSPORT SYSTEM PERMEASE PROTEIN DPPB-RELATED"/>
    <property type="match status" value="1"/>
</dbReference>
<feature type="transmembrane region" description="Helical" evidence="7">
    <location>
        <begin position="323"/>
        <end position="342"/>
    </location>
</feature>
<dbReference type="GO" id="GO:0005886">
    <property type="term" value="C:plasma membrane"/>
    <property type="evidence" value="ECO:0007669"/>
    <property type="project" value="UniProtKB-SubCell"/>
</dbReference>
<dbReference type="AlphaFoldDB" id="A0A1X9YPE2"/>
<evidence type="ECO:0000313" key="10">
    <source>
        <dbReference type="Proteomes" id="UP000266292"/>
    </source>
</evidence>
<gene>
    <name evidence="9" type="ORF">CA264_04295</name>
</gene>
<dbReference type="KEGG" id="pact:CA264_04295"/>
<protein>
    <recommendedName>
        <fullName evidence="8">ABC transmembrane type-1 domain-containing protein</fullName>
    </recommendedName>
</protein>
<evidence type="ECO:0000313" key="9">
    <source>
        <dbReference type="EMBL" id="ARS34722.1"/>
    </source>
</evidence>
<dbReference type="GO" id="GO:0055085">
    <property type="term" value="P:transmembrane transport"/>
    <property type="evidence" value="ECO:0007669"/>
    <property type="project" value="InterPro"/>
</dbReference>
<dbReference type="RefSeq" id="WP_084196149.1">
    <property type="nucleotide sequence ID" value="NZ_CP021235.1"/>
</dbReference>
<name>A0A1X9YPE2_9BACT</name>
<dbReference type="Proteomes" id="UP000266292">
    <property type="component" value="Chromosome"/>
</dbReference>
<organism evidence="9 10">
    <name type="scientific">Pontibacter actiniarum</name>
    <dbReference type="NCBI Taxonomy" id="323450"/>
    <lineage>
        <taxon>Bacteria</taxon>
        <taxon>Pseudomonadati</taxon>
        <taxon>Bacteroidota</taxon>
        <taxon>Cytophagia</taxon>
        <taxon>Cytophagales</taxon>
        <taxon>Hymenobacteraceae</taxon>
        <taxon>Pontibacter</taxon>
    </lineage>
</organism>
<keyword evidence="6 7" id="KW-0472">Membrane</keyword>
<evidence type="ECO:0000256" key="5">
    <source>
        <dbReference type="ARBA" id="ARBA00022989"/>
    </source>
</evidence>
<evidence type="ECO:0000259" key="8">
    <source>
        <dbReference type="PROSITE" id="PS50928"/>
    </source>
</evidence>
<feature type="transmembrane region" description="Helical" evidence="7">
    <location>
        <begin position="269"/>
        <end position="293"/>
    </location>
</feature>
<dbReference type="SUPFAM" id="SSF161098">
    <property type="entry name" value="MetI-like"/>
    <property type="match status" value="1"/>
</dbReference>
<evidence type="ECO:0000256" key="6">
    <source>
        <dbReference type="ARBA" id="ARBA00023136"/>
    </source>
</evidence>
<evidence type="ECO:0000256" key="3">
    <source>
        <dbReference type="ARBA" id="ARBA00022475"/>
    </source>
</evidence>
<keyword evidence="10" id="KW-1185">Reference proteome</keyword>
<keyword evidence="2 7" id="KW-0813">Transport</keyword>
<accession>A0A1X9YPE2</accession>
<comment type="subcellular location">
    <subcellularLocation>
        <location evidence="1 7">Cell membrane</location>
        <topology evidence="1 7">Multi-pass membrane protein</topology>
    </subcellularLocation>
</comment>